<dbReference type="Pfam" id="PF05811">
    <property type="entry name" value="DUF842"/>
    <property type="match status" value="1"/>
</dbReference>
<proteinExistence type="inferred from homology"/>
<reference evidence="4" key="3">
    <citation type="submission" date="2018-12" db="EMBL/GenBank/DDBJ databases">
        <title>G10K-VGP greater horseshoe bat female genome, primary haplotype.</title>
        <authorList>
            <person name="Teeling E."/>
            <person name="Myers G."/>
            <person name="Vernes S."/>
            <person name="Pippel M."/>
            <person name="Winkler S."/>
            <person name="Fedrigo O."/>
            <person name="Rhie A."/>
            <person name="Koren S."/>
            <person name="Phillippy A."/>
            <person name="Lewin H."/>
            <person name="Damas J."/>
            <person name="Howe K."/>
            <person name="Mountcastle J."/>
            <person name="Jarvis E.D."/>
        </authorList>
    </citation>
    <scope>NUCLEOTIDE SEQUENCE [LARGE SCALE GENOMIC DNA]</scope>
</reference>
<dbReference type="Proteomes" id="UP000472240">
    <property type="component" value="Chromosome 20"/>
</dbReference>
<dbReference type="GeneTree" id="ENSGT00390000006707"/>
<evidence type="ECO:0000256" key="2">
    <source>
        <dbReference type="ARBA" id="ARBA00017657"/>
    </source>
</evidence>
<dbReference type="PANTHER" id="PTHR21096:SF0">
    <property type="entry name" value="PROTEIN FAM136A"/>
    <property type="match status" value="1"/>
</dbReference>
<sequence>MELQVQEAVDSVVKSLEGKNIWKMQSLMFRCSASCCNDSQASMQQVLQCTERCHVPLAQAQALMTSKFKKFQDHLARCCSNLPTI</sequence>
<reference evidence="3 4" key="1">
    <citation type="journal article" date="2015" name="Annu Rev Anim Biosci">
        <title>The Genome 10K Project: a way forward.</title>
        <authorList>
            <person name="Koepfli K.P."/>
            <person name="Paten B."/>
            <person name="O'Brien S.J."/>
            <person name="Koepfli K.P."/>
            <person name="Paten B."/>
            <person name="Antunes A."/>
            <person name="Belov K."/>
            <person name="Bustamante C."/>
            <person name="Castoe T.A."/>
            <person name="Clawson H."/>
            <person name="Crawford A.J."/>
            <person name="Diekhans M."/>
            <person name="Distel D."/>
            <person name="Durbin R."/>
            <person name="Earl D."/>
            <person name="Fujita M.K."/>
            <person name="Gamble T."/>
            <person name="Georges A."/>
            <person name="Gemmell N."/>
            <person name="Gilbert M.T."/>
            <person name="Graves J.M."/>
            <person name="Green R.E."/>
            <person name="Hickey G."/>
            <person name="Jarvis E.D."/>
            <person name="Johnson W."/>
            <person name="Komissarov A."/>
            <person name="Korf I."/>
            <person name="Kuhn R."/>
            <person name="Larkin D.M."/>
            <person name="Lewin H."/>
            <person name="Lopez J.V."/>
            <person name="Ma J."/>
            <person name="Marques-Bonet T."/>
            <person name="Miller W."/>
            <person name="Murphy R."/>
            <person name="Pevzner P."/>
            <person name="Shapiro B."/>
            <person name="Steiner C."/>
            <person name="Tamazian G."/>
            <person name="Venkatesh B."/>
            <person name="Wang J."/>
            <person name="Wayne R."/>
            <person name="Wiley E."/>
            <person name="Yang H."/>
            <person name="Zhang G."/>
            <person name="Haussler D."/>
            <person name="Ryder O."/>
            <person name="O'Brien S.J."/>
        </authorList>
    </citation>
    <scope>NUCLEOTIDE SEQUENCE</scope>
</reference>
<reference evidence="3" key="4">
    <citation type="submission" date="2025-08" db="UniProtKB">
        <authorList>
            <consortium name="Ensembl"/>
        </authorList>
    </citation>
    <scope>IDENTIFICATION</scope>
</reference>
<name>A0A671F5B9_RHIFE</name>
<comment type="similarity">
    <text evidence="1">Belongs to the FAM136 family.</text>
</comment>
<dbReference type="PANTHER" id="PTHR21096">
    <property type="entry name" value="PROTEIN FAM136A"/>
    <property type="match status" value="1"/>
</dbReference>
<reference evidence="3 4" key="2">
    <citation type="journal article" date="2018" name="Annu Rev Anim Biosci">
        <title>Bat Biology, Genomes, and the Bat1K Project: To Generate Chromosome-Level Genomes for All Living Bat Species.</title>
        <authorList>
            <person name="Teeling E.C."/>
            <person name="Vernes S.C."/>
            <person name="Davalos L.M."/>
            <person name="Ray D.A."/>
            <person name="Gilbert M.T.P."/>
            <person name="Myers E."/>
        </authorList>
    </citation>
    <scope>NUCLEOTIDE SEQUENCE</scope>
</reference>
<dbReference type="Ensembl" id="ENSRFET00010020625.1">
    <property type="protein sequence ID" value="ENSRFEP00010018938.1"/>
    <property type="gene ID" value="ENSRFEG00010012740.1"/>
</dbReference>
<dbReference type="InParanoid" id="A0A671F5B9"/>
<keyword evidence="4" id="KW-1185">Reference proteome</keyword>
<dbReference type="AlphaFoldDB" id="A0A671F5B9"/>
<evidence type="ECO:0000313" key="3">
    <source>
        <dbReference type="Ensembl" id="ENSRFEP00010018938.1"/>
    </source>
</evidence>
<protein>
    <recommendedName>
        <fullName evidence="2">Protein FAM136A</fullName>
    </recommendedName>
</protein>
<accession>A0A671F5B9</accession>
<dbReference type="InterPro" id="IPR008560">
    <property type="entry name" value="DUF842_euk"/>
</dbReference>
<dbReference type="OMA" id="LERENIX"/>
<dbReference type="GO" id="GO:0005737">
    <property type="term" value="C:cytoplasm"/>
    <property type="evidence" value="ECO:0007669"/>
    <property type="project" value="TreeGrafter"/>
</dbReference>
<organism evidence="3 4">
    <name type="scientific">Rhinolophus ferrumequinum</name>
    <name type="common">Greater horseshoe bat</name>
    <dbReference type="NCBI Taxonomy" id="59479"/>
    <lineage>
        <taxon>Eukaryota</taxon>
        <taxon>Metazoa</taxon>
        <taxon>Chordata</taxon>
        <taxon>Craniata</taxon>
        <taxon>Vertebrata</taxon>
        <taxon>Euteleostomi</taxon>
        <taxon>Mammalia</taxon>
        <taxon>Eutheria</taxon>
        <taxon>Laurasiatheria</taxon>
        <taxon>Chiroptera</taxon>
        <taxon>Yinpterochiroptera</taxon>
        <taxon>Rhinolophoidea</taxon>
        <taxon>Rhinolophidae</taxon>
        <taxon>Rhinolophinae</taxon>
        <taxon>Rhinolophus</taxon>
    </lineage>
</organism>
<reference evidence="3" key="5">
    <citation type="submission" date="2025-09" db="UniProtKB">
        <authorList>
            <consortium name="Ensembl"/>
        </authorList>
    </citation>
    <scope>IDENTIFICATION</scope>
</reference>
<evidence type="ECO:0000313" key="4">
    <source>
        <dbReference type="Proteomes" id="UP000472240"/>
    </source>
</evidence>
<evidence type="ECO:0000256" key="1">
    <source>
        <dbReference type="ARBA" id="ARBA00009952"/>
    </source>
</evidence>